<dbReference type="PANTHER" id="PTHR46481">
    <property type="entry name" value="ZINC FINGER BED DOMAIN-CONTAINING PROTEIN 4"/>
    <property type="match status" value="1"/>
</dbReference>
<dbReference type="InterPro" id="IPR008906">
    <property type="entry name" value="HATC_C_dom"/>
</dbReference>
<dbReference type="EMBL" id="JAEACU010000012">
    <property type="protein sequence ID" value="KAH7512789.1"/>
    <property type="molecule type" value="Genomic_DNA"/>
</dbReference>
<dbReference type="AlphaFoldDB" id="A0A978UDE6"/>
<organism evidence="3 4">
    <name type="scientific">Ziziphus jujuba var. spinosa</name>
    <dbReference type="NCBI Taxonomy" id="714518"/>
    <lineage>
        <taxon>Eukaryota</taxon>
        <taxon>Viridiplantae</taxon>
        <taxon>Streptophyta</taxon>
        <taxon>Embryophyta</taxon>
        <taxon>Tracheophyta</taxon>
        <taxon>Spermatophyta</taxon>
        <taxon>Magnoliopsida</taxon>
        <taxon>eudicotyledons</taxon>
        <taxon>Gunneridae</taxon>
        <taxon>Pentapetalae</taxon>
        <taxon>rosids</taxon>
        <taxon>fabids</taxon>
        <taxon>Rosales</taxon>
        <taxon>Rhamnaceae</taxon>
        <taxon>Paliureae</taxon>
        <taxon>Ziziphus</taxon>
    </lineage>
</organism>
<proteinExistence type="predicted"/>
<feature type="region of interest" description="Disordered" evidence="1">
    <location>
        <begin position="1"/>
        <end position="44"/>
    </location>
</feature>
<evidence type="ECO:0000313" key="4">
    <source>
        <dbReference type="Proteomes" id="UP000813462"/>
    </source>
</evidence>
<dbReference type="Pfam" id="PF05699">
    <property type="entry name" value="Dimer_Tnp_hAT"/>
    <property type="match status" value="1"/>
</dbReference>
<evidence type="ECO:0000256" key="1">
    <source>
        <dbReference type="SAM" id="MobiDB-lite"/>
    </source>
</evidence>
<sequence length="237" mass="26844">MDSINVNENPIDPPTKVGATTDNTQSIEETDTKKETKGLHVGKGAKRKLRSPAWNLFELLPVGEDKKKRAKCKQCGIIYLCDSSHGIGNMLHHIPICPKKQDGDVKQMLLPNFQRHVLMKSPNFDYETFRNLVLETIIKHDLPFNFVEYEGIRAIFSYISANLKLHCRNTDFDIFYKDGASSIEQFRYLILSHLARDVLAMPISTVASKSAFSIGGRVLDQYRNSLMPENVQALLCT</sequence>
<name>A0A978UDE6_ZIZJJ</name>
<dbReference type="PANTHER" id="PTHR46481:SF6">
    <property type="entry name" value="ZINC FINGER BED DOMAIN-CONTAINING PROTEIN RICESLEEPER 2-LIKE"/>
    <property type="match status" value="1"/>
</dbReference>
<accession>A0A978UDE6</accession>
<protein>
    <recommendedName>
        <fullName evidence="2">HAT C-terminal dimerisation domain-containing protein</fullName>
    </recommendedName>
</protein>
<evidence type="ECO:0000259" key="2">
    <source>
        <dbReference type="Pfam" id="PF05699"/>
    </source>
</evidence>
<gene>
    <name evidence="3" type="ORF">FEM48_Zijuj12G0127400</name>
</gene>
<evidence type="ECO:0000313" key="3">
    <source>
        <dbReference type="EMBL" id="KAH7512789.1"/>
    </source>
</evidence>
<dbReference type="Proteomes" id="UP000813462">
    <property type="component" value="Unassembled WGS sequence"/>
</dbReference>
<dbReference type="SMART" id="SM00614">
    <property type="entry name" value="ZnF_BED"/>
    <property type="match status" value="1"/>
</dbReference>
<feature type="compositionally biased region" description="Polar residues" evidence="1">
    <location>
        <begin position="18"/>
        <end position="27"/>
    </location>
</feature>
<comment type="caution">
    <text evidence="3">The sequence shown here is derived from an EMBL/GenBank/DDBJ whole genome shotgun (WGS) entry which is preliminary data.</text>
</comment>
<reference evidence="3" key="1">
    <citation type="journal article" date="2021" name="Front. Plant Sci.">
        <title>Chromosome-Scale Genome Assembly for Chinese Sour Jujube and Insights Into Its Genome Evolution and Domestication Signature.</title>
        <authorList>
            <person name="Shen L.-Y."/>
            <person name="Luo H."/>
            <person name="Wang X.-L."/>
            <person name="Wang X.-M."/>
            <person name="Qiu X.-J."/>
            <person name="Liu H."/>
            <person name="Zhou S.-S."/>
            <person name="Jia K.-H."/>
            <person name="Nie S."/>
            <person name="Bao Y.-T."/>
            <person name="Zhang R.-G."/>
            <person name="Yun Q.-Z."/>
            <person name="Chai Y.-H."/>
            <person name="Lu J.-Y."/>
            <person name="Li Y."/>
            <person name="Zhao S.-W."/>
            <person name="Mao J.-F."/>
            <person name="Jia S.-G."/>
            <person name="Mao Y.-M."/>
        </authorList>
    </citation>
    <scope>NUCLEOTIDE SEQUENCE</scope>
    <source>
        <strain evidence="3">AT0</strain>
        <tissue evidence="3">Leaf</tissue>
    </source>
</reference>
<dbReference type="InterPro" id="IPR052035">
    <property type="entry name" value="ZnF_BED_domain_contain"/>
</dbReference>
<dbReference type="GO" id="GO:0046983">
    <property type="term" value="F:protein dimerization activity"/>
    <property type="evidence" value="ECO:0007669"/>
    <property type="project" value="InterPro"/>
</dbReference>
<dbReference type="InterPro" id="IPR012337">
    <property type="entry name" value="RNaseH-like_sf"/>
</dbReference>
<dbReference type="SUPFAM" id="SSF53098">
    <property type="entry name" value="Ribonuclease H-like"/>
    <property type="match status" value="1"/>
</dbReference>
<feature type="domain" description="HAT C-terminal dimerisation" evidence="2">
    <location>
        <begin position="187"/>
        <end position="237"/>
    </location>
</feature>